<sequence>MLKKVLFILLGFISLFLAFVGAILPLLPTFPFLLLCSFCFIKGSSKINYWFENTKIYKKHLKDFKLSNGMTLKSKLFILIPVYAILITLFFTKPILPMQITIVILLIIKTLVFIKIKTIKGAVPNDGR</sequence>
<name>A0A381J531_9CLOT</name>
<proteinExistence type="predicted"/>
<dbReference type="GO" id="GO:0005886">
    <property type="term" value="C:plasma membrane"/>
    <property type="evidence" value="ECO:0007669"/>
    <property type="project" value="TreeGrafter"/>
</dbReference>
<evidence type="ECO:0000313" key="2">
    <source>
        <dbReference type="EMBL" id="SUY46192.1"/>
    </source>
</evidence>
<dbReference type="OrthoDB" id="5690292at2"/>
<dbReference type="PIRSF" id="PIRSF016789">
    <property type="entry name" value="DUF454"/>
    <property type="match status" value="1"/>
</dbReference>
<dbReference type="EMBL" id="UFWZ01000001">
    <property type="protein sequence ID" value="SUY46192.1"/>
    <property type="molecule type" value="Genomic_DNA"/>
</dbReference>
<dbReference type="InterPro" id="IPR007401">
    <property type="entry name" value="DUF454"/>
</dbReference>
<protein>
    <submittedName>
        <fullName evidence="2">Putative membrane protein STY0526</fullName>
    </submittedName>
</protein>
<dbReference type="AlphaFoldDB" id="A0A381J531"/>
<gene>
    <name evidence="2" type="primary">ybaN</name>
    <name evidence="2" type="ORF">NCTC9836_00641</name>
</gene>
<organism evidence="2 3">
    <name type="scientific">Clostridium putrefaciens</name>
    <dbReference type="NCBI Taxonomy" id="99675"/>
    <lineage>
        <taxon>Bacteria</taxon>
        <taxon>Bacillati</taxon>
        <taxon>Bacillota</taxon>
        <taxon>Clostridia</taxon>
        <taxon>Eubacteriales</taxon>
        <taxon>Clostridiaceae</taxon>
        <taxon>Clostridium</taxon>
    </lineage>
</organism>
<reference evidence="2 3" key="1">
    <citation type="submission" date="2018-06" db="EMBL/GenBank/DDBJ databases">
        <authorList>
            <consortium name="Pathogen Informatics"/>
            <person name="Doyle S."/>
        </authorList>
    </citation>
    <scope>NUCLEOTIDE SEQUENCE [LARGE SCALE GENOMIC DNA]</scope>
    <source>
        <strain evidence="2 3">NCTC9836</strain>
    </source>
</reference>
<dbReference type="RefSeq" id="WP_115640439.1">
    <property type="nucleotide sequence ID" value="NZ_UFWZ01000001.1"/>
</dbReference>
<dbReference type="PANTHER" id="PTHR35813:SF1">
    <property type="entry name" value="INNER MEMBRANE PROTEIN YBAN"/>
    <property type="match status" value="1"/>
</dbReference>
<evidence type="ECO:0000313" key="3">
    <source>
        <dbReference type="Proteomes" id="UP000254664"/>
    </source>
</evidence>
<keyword evidence="1" id="KW-1133">Transmembrane helix</keyword>
<accession>A0A381J531</accession>
<keyword evidence="3" id="KW-1185">Reference proteome</keyword>
<keyword evidence="1" id="KW-0812">Transmembrane</keyword>
<evidence type="ECO:0000256" key="1">
    <source>
        <dbReference type="SAM" id="Phobius"/>
    </source>
</evidence>
<dbReference type="Proteomes" id="UP000254664">
    <property type="component" value="Unassembled WGS sequence"/>
</dbReference>
<dbReference type="PANTHER" id="PTHR35813">
    <property type="entry name" value="INNER MEMBRANE PROTEIN YBAN"/>
    <property type="match status" value="1"/>
</dbReference>
<feature type="transmembrane region" description="Helical" evidence="1">
    <location>
        <begin position="72"/>
        <end position="90"/>
    </location>
</feature>
<feature type="transmembrane region" description="Helical" evidence="1">
    <location>
        <begin position="32"/>
        <end position="51"/>
    </location>
</feature>
<keyword evidence="1" id="KW-0472">Membrane</keyword>
<dbReference type="Pfam" id="PF04304">
    <property type="entry name" value="DUF454"/>
    <property type="match status" value="1"/>
</dbReference>
<feature type="transmembrane region" description="Helical" evidence="1">
    <location>
        <begin position="96"/>
        <end position="114"/>
    </location>
</feature>